<gene>
    <name evidence="1" type="ORF">AOB46_03525</name>
</gene>
<dbReference type="OrthoDB" id="69438at2"/>
<dbReference type="PATRIC" id="fig|253.9.peg.747"/>
<reference evidence="2" key="2">
    <citation type="submission" date="2015-09" db="EMBL/GenBank/DDBJ databases">
        <title>Draft genome sequence of a multidrug-resistant Chryseobacterium indologenes isolate from Malaysia.</title>
        <authorList>
            <person name="Yu C.Y."/>
            <person name="Ang G.Y."/>
            <person name="Chan K.-G."/>
        </authorList>
    </citation>
    <scope>NUCLEOTIDE SEQUENCE [LARGE SCALE GENOMIC DNA]</scope>
    <source>
        <strain evidence="2">CI_885</strain>
    </source>
</reference>
<name>A0A0N1KU30_CHRID</name>
<proteinExistence type="predicted"/>
<accession>A0A0N1KU30</accession>
<dbReference type="Proteomes" id="UP000037953">
    <property type="component" value="Unassembled WGS sequence"/>
</dbReference>
<reference evidence="1 2" key="1">
    <citation type="journal article" date="2015" name="Genom Data">
        <title>Draft genome sequence of a multidrug-resistant Chryseobacterium indologenes isolate from Malaysia.</title>
        <authorList>
            <person name="Yu C.Y."/>
            <person name="Ang G.Y."/>
            <person name="Cheng H.J."/>
            <person name="Cheong Y.M."/>
            <person name="Yin W.F."/>
            <person name="Chan K.G."/>
        </authorList>
    </citation>
    <scope>NUCLEOTIDE SEQUENCE [LARGE SCALE GENOMIC DNA]</scope>
    <source>
        <strain evidence="1 2">CI_885</strain>
    </source>
</reference>
<organism evidence="1 2">
    <name type="scientific">Chryseobacterium indologenes</name>
    <name type="common">Flavobacterium indologenes</name>
    <dbReference type="NCBI Taxonomy" id="253"/>
    <lineage>
        <taxon>Bacteria</taxon>
        <taxon>Pseudomonadati</taxon>
        <taxon>Bacteroidota</taxon>
        <taxon>Flavobacteriia</taxon>
        <taxon>Flavobacteriales</taxon>
        <taxon>Weeksellaceae</taxon>
        <taxon>Chryseobacterium group</taxon>
        <taxon>Chryseobacterium</taxon>
    </lineage>
</organism>
<sequence length="177" mass="20664">MCRYAMIAYKPHYACFGCQKTFKRRLLKDVDRDAETSSEASCPECGELMASMGKDFKSPPKNDDKKWQHIRSLYTVGITFHSCGCSGPGYIPSDREAIIAYLKQIRSGYEESLIFWRNRTEPESKEERKKDYQRNWHKLSAVKSNAEKLGVSNHEGIDYWLKRIHEVEERIKLAEKM</sequence>
<dbReference type="EMBL" id="LJOD01000001">
    <property type="protein sequence ID" value="KPE53068.1"/>
    <property type="molecule type" value="Genomic_DNA"/>
</dbReference>
<comment type="caution">
    <text evidence="1">The sequence shown here is derived from an EMBL/GenBank/DDBJ whole genome shotgun (WGS) entry which is preliminary data.</text>
</comment>
<evidence type="ECO:0000313" key="1">
    <source>
        <dbReference type="EMBL" id="KPE53068.1"/>
    </source>
</evidence>
<protein>
    <submittedName>
        <fullName evidence="1">Uncharacterized protein</fullName>
    </submittedName>
</protein>
<dbReference type="AlphaFoldDB" id="A0A0N1KU30"/>
<evidence type="ECO:0000313" key="2">
    <source>
        <dbReference type="Proteomes" id="UP000037953"/>
    </source>
</evidence>